<accession>A0A1G6IA35</accession>
<dbReference type="OrthoDB" id="3078554at2"/>
<dbReference type="AlphaFoldDB" id="A0A1G6IA35"/>
<dbReference type="SUPFAM" id="SSF48150">
    <property type="entry name" value="DNA-glycosylase"/>
    <property type="match status" value="1"/>
</dbReference>
<keyword evidence="1" id="KW-0378">Hydrolase</keyword>
<protein>
    <submittedName>
        <fullName evidence="1">Endonuclease III</fullName>
    </submittedName>
</protein>
<keyword evidence="1" id="KW-0255">Endonuclease</keyword>
<dbReference type="GO" id="GO:0006281">
    <property type="term" value="P:DNA repair"/>
    <property type="evidence" value="ECO:0007669"/>
    <property type="project" value="InterPro"/>
</dbReference>
<proteinExistence type="predicted"/>
<dbReference type="STRING" id="639004.SAMN04488239_10168"/>
<dbReference type="GO" id="GO:0004519">
    <property type="term" value="F:endonuclease activity"/>
    <property type="evidence" value="ECO:0007669"/>
    <property type="project" value="UniProtKB-KW"/>
</dbReference>
<reference evidence="2" key="1">
    <citation type="submission" date="2016-10" db="EMBL/GenBank/DDBJ databases">
        <authorList>
            <person name="Varghese N."/>
            <person name="Submissions S."/>
        </authorList>
    </citation>
    <scope>NUCLEOTIDE SEQUENCE [LARGE SCALE GENOMIC DNA]</scope>
    <source>
        <strain evidence="2">CGMCC 1.9108</strain>
    </source>
</reference>
<sequence>MTTETDLVLDRLLDRHGTLFSEELGLDLARNSPSVLFQWLCGALVMSARISHEIAIEAARALSDAGWTTADRMAQSSWDDRVEVLNRAGYARIDARTARMLGETAERAQDEYEGDLRKLREASGRDPEVERAALRAFKGVGDVGADIFFREMQMVWSEHYPFLDRMARNAAKRLGVPETPDTLAEWAGRESYPHLVTGLVRAELKGIDRSRLLETGEGAAS</sequence>
<dbReference type="Proteomes" id="UP000199628">
    <property type="component" value="Unassembled WGS sequence"/>
</dbReference>
<keyword evidence="1" id="KW-0540">Nuclease</keyword>
<keyword evidence="2" id="KW-1185">Reference proteome</keyword>
<gene>
    <name evidence="1" type="ORF">SAMN04488239_10168</name>
</gene>
<dbReference type="InterPro" id="IPR011257">
    <property type="entry name" value="DNA_glycosylase"/>
</dbReference>
<evidence type="ECO:0000313" key="1">
    <source>
        <dbReference type="EMBL" id="SDC03409.1"/>
    </source>
</evidence>
<dbReference type="EMBL" id="FMZV01000001">
    <property type="protein sequence ID" value="SDC03409.1"/>
    <property type="molecule type" value="Genomic_DNA"/>
</dbReference>
<name>A0A1G6IA35_9RHOB</name>
<dbReference type="Gene3D" id="1.10.340.30">
    <property type="entry name" value="Hypothetical protein, domain 2"/>
    <property type="match status" value="1"/>
</dbReference>
<dbReference type="RefSeq" id="WP_093027270.1">
    <property type="nucleotide sequence ID" value="NZ_FMZV01000001.1"/>
</dbReference>
<evidence type="ECO:0000313" key="2">
    <source>
        <dbReference type="Proteomes" id="UP000199628"/>
    </source>
</evidence>
<organism evidence="1 2">
    <name type="scientific">Ruegeria marina</name>
    <dbReference type="NCBI Taxonomy" id="639004"/>
    <lineage>
        <taxon>Bacteria</taxon>
        <taxon>Pseudomonadati</taxon>
        <taxon>Pseudomonadota</taxon>
        <taxon>Alphaproteobacteria</taxon>
        <taxon>Rhodobacterales</taxon>
        <taxon>Roseobacteraceae</taxon>
        <taxon>Ruegeria</taxon>
    </lineage>
</organism>